<accession>A0A839QQJ1</accession>
<sequence>MLNLAMLVTGFFVVSEQVLSYDFRDFQYPAKLAGIGKGLASSVGLLGVASSPSATGLLVSRGIAYPERLLFLRRHGDLRGRCHGPPPSGRQAPMHRRRQAQGPRED</sequence>
<proteinExistence type="predicted"/>
<gene>
    <name evidence="2" type="ORF">E9229_003152</name>
</gene>
<protein>
    <submittedName>
        <fullName evidence="2">Uncharacterized protein</fullName>
    </submittedName>
</protein>
<evidence type="ECO:0000313" key="2">
    <source>
        <dbReference type="EMBL" id="MBB2996905.1"/>
    </source>
</evidence>
<name>A0A839QQJ1_9MICC</name>
<dbReference type="Proteomes" id="UP000523000">
    <property type="component" value="Unassembled WGS sequence"/>
</dbReference>
<organism evidence="2 3">
    <name type="scientific">Paeniglutamicibacter cryotolerans</name>
    <dbReference type="NCBI Taxonomy" id="670079"/>
    <lineage>
        <taxon>Bacteria</taxon>
        <taxon>Bacillati</taxon>
        <taxon>Actinomycetota</taxon>
        <taxon>Actinomycetes</taxon>
        <taxon>Micrococcales</taxon>
        <taxon>Micrococcaceae</taxon>
        <taxon>Paeniglutamicibacter</taxon>
    </lineage>
</organism>
<comment type="caution">
    <text evidence="2">The sequence shown here is derived from an EMBL/GenBank/DDBJ whole genome shotgun (WGS) entry which is preliminary data.</text>
</comment>
<dbReference type="AlphaFoldDB" id="A0A839QQJ1"/>
<evidence type="ECO:0000256" key="1">
    <source>
        <dbReference type="SAM" id="MobiDB-lite"/>
    </source>
</evidence>
<keyword evidence="3" id="KW-1185">Reference proteome</keyword>
<reference evidence="2 3" key="1">
    <citation type="submission" date="2020-08" db="EMBL/GenBank/DDBJ databases">
        <title>Sequencing the genomes of 1000 actinobacteria strains.</title>
        <authorList>
            <person name="Klenk H.-P."/>
        </authorList>
    </citation>
    <scope>NUCLEOTIDE SEQUENCE [LARGE SCALE GENOMIC DNA]</scope>
    <source>
        <strain evidence="2 3">DSM 22826</strain>
    </source>
</reference>
<dbReference type="EMBL" id="JACHVS010000002">
    <property type="protein sequence ID" value="MBB2996905.1"/>
    <property type="molecule type" value="Genomic_DNA"/>
</dbReference>
<feature type="region of interest" description="Disordered" evidence="1">
    <location>
        <begin position="77"/>
        <end position="106"/>
    </location>
</feature>
<evidence type="ECO:0000313" key="3">
    <source>
        <dbReference type="Proteomes" id="UP000523000"/>
    </source>
</evidence>